<dbReference type="Proteomes" id="UP000231019">
    <property type="component" value="Unassembled WGS sequence"/>
</dbReference>
<reference evidence="9 10" key="1">
    <citation type="submission" date="2017-09" db="EMBL/GenBank/DDBJ databases">
        <title>Depth-based differentiation of microbial function through sediment-hosted aquifers and enrichment of novel symbionts in the deep terrestrial subsurface.</title>
        <authorList>
            <person name="Probst A.J."/>
            <person name="Ladd B."/>
            <person name="Jarett J.K."/>
            <person name="Geller-Mcgrath D.E."/>
            <person name="Sieber C.M."/>
            <person name="Emerson J.B."/>
            <person name="Anantharaman K."/>
            <person name="Thomas B.C."/>
            <person name="Malmstrom R."/>
            <person name="Stieglmeier M."/>
            <person name="Klingl A."/>
            <person name="Woyke T."/>
            <person name="Ryan C.M."/>
            <person name="Banfield J.F."/>
        </authorList>
    </citation>
    <scope>NUCLEOTIDE SEQUENCE [LARGE SCALE GENOMIC DNA]</scope>
    <source>
        <strain evidence="9">CG17_big_fil_post_rev_8_21_14_2_50_48_46</strain>
    </source>
</reference>
<evidence type="ECO:0000256" key="5">
    <source>
        <dbReference type="ARBA" id="ARBA00022777"/>
    </source>
</evidence>
<proteinExistence type="predicted"/>
<dbReference type="InterPro" id="IPR050736">
    <property type="entry name" value="Sensor_HK_Regulatory"/>
</dbReference>
<dbReference type="SUPFAM" id="SSF55874">
    <property type="entry name" value="ATPase domain of HSP90 chaperone/DNA topoisomerase II/histidine kinase"/>
    <property type="match status" value="1"/>
</dbReference>
<evidence type="ECO:0000256" key="6">
    <source>
        <dbReference type="ARBA" id="ARBA00023012"/>
    </source>
</evidence>
<comment type="caution">
    <text evidence="9">The sequence shown here is derived from an EMBL/GenBank/DDBJ whole genome shotgun (WGS) entry which is preliminary data.</text>
</comment>
<dbReference type="PANTHER" id="PTHR43711">
    <property type="entry name" value="TWO-COMPONENT HISTIDINE KINASE"/>
    <property type="match status" value="1"/>
</dbReference>
<dbReference type="GO" id="GO:0000155">
    <property type="term" value="F:phosphorelay sensor kinase activity"/>
    <property type="evidence" value="ECO:0007669"/>
    <property type="project" value="InterPro"/>
</dbReference>
<gene>
    <name evidence="9" type="ORF">COW36_23825</name>
</gene>
<feature type="domain" description="Histidine kinase" evidence="8">
    <location>
        <begin position="334"/>
        <end position="555"/>
    </location>
</feature>
<dbReference type="SMART" id="SM00387">
    <property type="entry name" value="HATPase_c"/>
    <property type="match status" value="1"/>
</dbReference>
<dbReference type="InterPro" id="IPR003594">
    <property type="entry name" value="HATPase_dom"/>
</dbReference>
<comment type="catalytic activity">
    <reaction evidence="1">
        <text>ATP + protein L-histidine = ADP + protein N-phospho-L-histidine.</text>
        <dbReference type="EC" id="2.7.13.3"/>
    </reaction>
</comment>
<dbReference type="EC" id="2.7.13.3" evidence="2"/>
<keyword evidence="5" id="KW-0418">Kinase</keyword>
<keyword evidence="7" id="KW-1133">Transmembrane helix</keyword>
<dbReference type="InterPro" id="IPR036097">
    <property type="entry name" value="HisK_dim/P_sf"/>
</dbReference>
<keyword evidence="6" id="KW-0902">Two-component regulatory system</keyword>
<keyword evidence="4" id="KW-0808">Transferase</keyword>
<dbReference type="Pfam" id="PF02518">
    <property type="entry name" value="HATPase_c"/>
    <property type="match status" value="1"/>
</dbReference>
<dbReference type="SUPFAM" id="SSF47384">
    <property type="entry name" value="Homodimeric domain of signal transducing histidine kinase"/>
    <property type="match status" value="1"/>
</dbReference>
<evidence type="ECO:0000313" key="9">
    <source>
        <dbReference type="EMBL" id="PIW13703.1"/>
    </source>
</evidence>
<dbReference type="InterPro" id="IPR036890">
    <property type="entry name" value="HATPase_C_sf"/>
</dbReference>
<feature type="transmembrane region" description="Helical" evidence="7">
    <location>
        <begin position="253"/>
        <end position="274"/>
    </location>
</feature>
<evidence type="ECO:0000313" key="10">
    <source>
        <dbReference type="Proteomes" id="UP000231019"/>
    </source>
</evidence>
<dbReference type="InterPro" id="IPR004358">
    <property type="entry name" value="Sig_transdc_His_kin-like_C"/>
</dbReference>
<dbReference type="AlphaFoldDB" id="A0A2M7FXH1"/>
<dbReference type="InterPro" id="IPR003661">
    <property type="entry name" value="HisK_dim/P_dom"/>
</dbReference>
<dbReference type="PROSITE" id="PS50109">
    <property type="entry name" value="HIS_KIN"/>
    <property type="match status" value="1"/>
</dbReference>
<dbReference type="InterPro" id="IPR005467">
    <property type="entry name" value="His_kinase_dom"/>
</dbReference>
<dbReference type="Gene3D" id="6.10.340.10">
    <property type="match status" value="1"/>
</dbReference>
<dbReference type="Gene3D" id="1.10.287.130">
    <property type="match status" value="1"/>
</dbReference>
<evidence type="ECO:0000256" key="4">
    <source>
        <dbReference type="ARBA" id="ARBA00022679"/>
    </source>
</evidence>
<organism evidence="9 10">
    <name type="scientific">bacterium (Candidatus Blackallbacteria) CG17_big_fil_post_rev_8_21_14_2_50_48_46</name>
    <dbReference type="NCBI Taxonomy" id="2014261"/>
    <lineage>
        <taxon>Bacteria</taxon>
        <taxon>Candidatus Blackallbacteria</taxon>
    </lineage>
</organism>
<dbReference type="CDD" id="cd00082">
    <property type="entry name" value="HisKA"/>
    <property type="match status" value="1"/>
</dbReference>
<dbReference type="Gene3D" id="3.30.565.10">
    <property type="entry name" value="Histidine kinase-like ATPase, C-terminal domain"/>
    <property type="match status" value="1"/>
</dbReference>
<evidence type="ECO:0000256" key="1">
    <source>
        <dbReference type="ARBA" id="ARBA00000085"/>
    </source>
</evidence>
<keyword evidence="3" id="KW-0597">Phosphoprotein</keyword>
<keyword evidence="7" id="KW-0812">Transmembrane</keyword>
<evidence type="ECO:0000256" key="2">
    <source>
        <dbReference type="ARBA" id="ARBA00012438"/>
    </source>
</evidence>
<dbReference type="CDD" id="cd00075">
    <property type="entry name" value="HATPase"/>
    <property type="match status" value="1"/>
</dbReference>
<dbReference type="EMBL" id="PFFQ01000066">
    <property type="protein sequence ID" value="PIW13703.1"/>
    <property type="molecule type" value="Genomic_DNA"/>
</dbReference>
<evidence type="ECO:0000259" key="8">
    <source>
        <dbReference type="PROSITE" id="PS50109"/>
    </source>
</evidence>
<evidence type="ECO:0000256" key="7">
    <source>
        <dbReference type="SAM" id="Phobius"/>
    </source>
</evidence>
<evidence type="ECO:0000256" key="3">
    <source>
        <dbReference type="ARBA" id="ARBA00022553"/>
    </source>
</evidence>
<feature type="transmembrane region" description="Helical" evidence="7">
    <location>
        <begin position="7"/>
        <end position="25"/>
    </location>
</feature>
<accession>A0A2M7FXH1</accession>
<name>A0A2M7FXH1_9BACT</name>
<protein>
    <recommendedName>
        <fullName evidence="2">histidine kinase</fullName>
        <ecNumber evidence="2">2.7.13.3</ecNumber>
    </recommendedName>
</protein>
<sequence length="570" mass="65773">MKIRYKFFIVFVVITLFSLFINYFISSLGVQKIVYKQTEQTLDSGLNTNYLILKNFLEQFQNETQRLEILNSLSSVQLEQEMALLLKNQSFDWIMLQEQNQADRVKTSYTQIQAHQIPSLEPGEVFLLAAGTDFFIFTRRVLDSKREWVVGKLLNPVLNSLYHENGQAVLLYLNTHQLYSSDPDLIKSLQKIDFEVSINRLISNLVSSGLFILKGQNQEFKANYRSIDFRNGQLKILLLQPTDFEKQIILEMVVNLAVFSVFFLLILLIFSYYISKNIISPFQSLMDAILKRNKENITDLLERKDEVGDIAIQFWQIMDDLYSQQAQKEKVHSLIAHDLKTPLIAISRTLENIRDQDHISREQRITLINMMLKHCNNSLNLITNLLNVQKYELGKINLFLAKDDLNGLLSESVEGLRPLAEAKQIEIALALDKNPAPLMFDRMEISRVLKNLVANAIKYTQNNGVISIHSKFSSEGVEVVIRDNGQGIPEELQTTIFDFYNRNNRLIKDNAQADLSTGLGLYLCRQIIEAHRGWLRLVSEEGKGSQFTFFLPHRYSRNLEVGPQDLARLH</sequence>
<dbReference type="PRINTS" id="PR00344">
    <property type="entry name" value="BCTRLSENSOR"/>
</dbReference>
<keyword evidence="7" id="KW-0472">Membrane</keyword>
<dbReference type="PANTHER" id="PTHR43711:SF26">
    <property type="entry name" value="SENSOR HISTIDINE KINASE RCSC"/>
    <property type="match status" value="1"/>
</dbReference>